<name>A0A932FUF6_UNCTE</name>
<comment type="subcellular location">
    <subcellularLocation>
        <location evidence="1">Membrane</location>
        <topology evidence="1">Multi-pass membrane protein</topology>
    </subcellularLocation>
</comment>
<evidence type="ECO:0000256" key="5">
    <source>
        <dbReference type="ARBA" id="ARBA00022989"/>
    </source>
</evidence>
<keyword evidence="8" id="KW-0472">Membrane</keyword>
<feature type="domain" description="Cation/H+ exchanger transmembrane" evidence="10">
    <location>
        <begin position="2"/>
        <end position="54"/>
    </location>
</feature>
<accession>A0A932FUF6</accession>
<dbReference type="PANTHER" id="PTHR43562:SF3">
    <property type="entry name" value="SODIUM ION_PROTON EXCHANGER (EUROFUNG)"/>
    <property type="match status" value="1"/>
</dbReference>
<evidence type="ECO:0000259" key="10">
    <source>
        <dbReference type="Pfam" id="PF00999"/>
    </source>
</evidence>
<dbReference type="EMBL" id="JACPRF010000045">
    <property type="protein sequence ID" value="MBI2875550.1"/>
    <property type="molecule type" value="Genomic_DNA"/>
</dbReference>
<evidence type="ECO:0000256" key="8">
    <source>
        <dbReference type="ARBA" id="ARBA00023136"/>
    </source>
</evidence>
<dbReference type="PANTHER" id="PTHR43562">
    <property type="entry name" value="NAPA-TYPE SODIUM/HYDROGEN ANTIPORTER"/>
    <property type="match status" value="1"/>
</dbReference>
<keyword evidence="4" id="KW-0812">Transmembrane</keyword>
<organism evidence="11 12">
    <name type="scientific">Tectimicrobiota bacterium</name>
    <dbReference type="NCBI Taxonomy" id="2528274"/>
    <lineage>
        <taxon>Bacteria</taxon>
        <taxon>Pseudomonadati</taxon>
        <taxon>Nitrospinota/Tectimicrobiota group</taxon>
        <taxon>Candidatus Tectimicrobiota</taxon>
    </lineage>
</organism>
<dbReference type="GO" id="GO:0015297">
    <property type="term" value="F:antiporter activity"/>
    <property type="evidence" value="ECO:0007669"/>
    <property type="project" value="UniProtKB-KW"/>
</dbReference>
<dbReference type="Gene3D" id="1.20.1530.20">
    <property type="match status" value="1"/>
</dbReference>
<evidence type="ECO:0000313" key="11">
    <source>
        <dbReference type="EMBL" id="MBI2875550.1"/>
    </source>
</evidence>
<keyword evidence="5" id="KW-1133">Transmembrane helix</keyword>
<evidence type="ECO:0000256" key="1">
    <source>
        <dbReference type="ARBA" id="ARBA00004141"/>
    </source>
</evidence>
<sequence length="62" mass="6420">PVGVGMIPRGEVGLIVAGIGMKLGLVDEAIFAASAFMSLLTVLVPPICLKPLAKAFPEELEE</sequence>
<keyword evidence="2" id="KW-0813">Transport</keyword>
<evidence type="ECO:0000256" key="3">
    <source>
        <dbReference type="ARBA" id="ARBA00022449"/>
    </source>
</evidence>
<dbReference type="InterPro" id="IPR038770">
    <property type="entry name" value="Na+/solute_symporter_sf"/>
</dbReference>
<keyword evidence="9" id="KW-0739">Sodium transport</keyword>
<evidence type="ECO:0000313" key="12">
    <source>
        <dbReference type="Proteomes" id="UP000769766"/>
    </source>
</evidence>
<evidence type="ECO:0000256" key="7">
    <source>
        <dbReference type="ARBA" id="ARBA00023065"/>
    </source>
</evidence>
<evidence type="ECO:0000256" key="4">
    <source>
        <dbReference type="ARBA" id="ARBA00022692"/>
    </source>
</evidence>
<dbReference type="GO" id="GO:0006814">
    <property type="term" value="P:sodium ion transport"/>
    <property type="evidence" value="ECO:0007669"/>
    <property type="project" value="UniProtKB-KW"/>
</dbReference>
<comment type="caution">
    <text evidence="11">The sequence shown here is derived from an EMBL/GenBank/DDBJ whole genome shotgun (WGS) entry which is preliminary data.</text>
</comment>
<feature type="non-terminal residue" evidence="11">
    <location>
        <position position="1"/>
    </location>
</feature>
<dbReference type="GO" id="GO:1902600">
    <property type="term" value="P:proton transmembrane transport"/>
    <property type="evidence" value="ECO:0007669"/>
    <property type="project" value="InterPro"/>
</dbReference>
<reference evidence="11" key="1">
    <citation type="submission" date="2020-07" db="EMBL/GenBank/DDBJ databases">
        <title>Huge and variable diversity of episymbiotic CPR bacteria and DPANN archaea in groundwater ecosystems.</title>
        <authorList>
            <person name="He C.Y."/>
            <person name="Keren R."/>
            <person name="Whittaker M."/>
            <person name="Farag I.F."/>
            <person name="Doudna J."/>
            <person name="Cate J.H.D."/>
            <person name="Banfield J.F."/>
        </authorList>
    </citation>
    <scope>NUCLEOTIDE SEQUENCE</scope>
    <source>
        <strain evidence="11">NC_groundwater_672_Ag_B-0.1um_62_36</strain>
    </source>
</reference>
<dbReference type="InterPro" id="IPR006153">
    <property type="entry name" value="Cation/H_exchanger_TM"/>
</dbReference>
<evidence type="ECO:0000256" key="6">
    <source>
        <dbReference type="ARBA" id="ARBA00023053"/>
    </source>
</evidence>
<proteinExistence type="predicted"/>
<protein>
    <submittedName>
        <fullName evidence="11">Cation:proton antiporter</fullName>
    </submittedName>
</protein>
<dbReference type="Pfam" id="PF00999">
    <property type="entry name" value="Na_H_Exchanger"/>
    <property type="match status" value="1"/>
</dbReference>
<keyword evidence="3" id="KW-0050">Antiport</keyword>
<evidence type="ECO:0000256" key="2">
    <source>
        <dbReference type="ARBA" id="ARBA00022448"/>
    </source>
</evidence>
<evidence type="ECO:0000256" key="9">
    <source>
        <dbReference type="ARBA" id="ARBA00023201"/>
    </source>
</evidence>
<keyword evidence="6" id="KW-0915">Sodium</keyword>
<dbReference type="AlphaFoldDB" id="A0A932FUF6"/>
<gene>
    <name evidence="11" type="ORF">HYY20_01565</name>
</gene>
<dbReference type="GO" id="GO:0016020">
    <property type="term" value="C:membrane"/>
    <property type="evidence" value="ECO:0007669"/>
    <property type="project" value="UniProtKB-SubCell"/>
</dbReference>
<keyword evidence="7" id="KW-0406">Ion transport</keyword>
<dbReference type="Proteomes" id="UP000769766">
    <property type="component" value="Unassembled WGS sequence"/>
</dbReference>